<keyword evidence="2" id="KW-1185">Reference proteome</keyword>
<evidence type="ECO:0000313" key="1">
    <source>
        <dbReference type="EMBL" id="KAA1257456.1"/>
    </source>
</evidence>
<dbReference type="AlphaFoldDB" id="A0A5B1CAA2"/>
<dbReference type="Proteomes" id="UP000322699">
    <property type="component" value="Unassembled WGS sequence"/>
</dbReference>
<gene>
    <name evidence="1" type="ORF">LF1_53050</name>
</gene>
<comment type="caution">
    <text evidence="1">The sequence shown here is derived from an EMBL/GenBank/DDBJ whole genome shotgun (WGS) entry which is preliminary data.</text>
</comment>
<accession>A0A5B1CAA2</accession>
<dbReference type="InterPro" id="IPR037883">
    <property type="entry name" value="Knr4/Smi1-like_sf"/>
</dbReference>
<proteinExistence type="predicted"/>
<sequence>MSLWVERAVSFTQSLRRLGADSVRAAVASPPLTASELDELRSTLNSQIPGSLAHFLCTESRSCNCEYYLTFQHEPKASAIAMSDAEMASMFAQTNVYGGASLCQSEHLADWNSESVLSVFDDIDRDCAKLWRNTFLFKAISNADFLGLYIADDLNDPPVVYMDHEATIHRPIAPTLDHFLNEWEKLWYVGPEYWELENFIDPDTGYINADAGNLSTLHARFRGNDG</sequence>
<dbReference type="SUPFAM" id="SSF160631">
    <property type="entry name" value="SMI1/KNR4-like"/>
    <property type="match status" value="1"/>
</dbReference>
<organism evidence="1 2">
    <name type="scientific">Rubripirellula obstinata</name>
    <dbReference type="NCBI Taxonomy" id="406547"/>
    <lineage>
        <taxon>Bacteria</taxon>
        <taxon>Pseudomonadati</taxon>
        <taxon>Planctomycetota</taxon>
        <taxon>Planctomycetia</taxon>
        <taxon>Pirellulales</taxon>
        <taxon>Pirellulaceae</taxon>
        <taxon>Rubripirellula</taxon>
    </lineage>
</organism>
<protein>
    <recommendedName>
        <fullName evidence="3">SMI1 / KNR4 family protein</fullName>
    </recommendedName>
</protein>
<evidence type="ECO:0000313" key="2">
    <source>
        <dbReference type="Proteomes" id="UP000322699"/>
    </source>
</evidence>
<dbReference type="Gene3D" id="3.40.1580.10">
    <property type="entry name" value="SMI1/KNR4-like"/>
    <property type="match status" value="1"/>
</dbReference>
<dbReference type="EMBL" id="VRLW01000002">
    <property type="protein sequence ID" value="KAA1257456.1"/>
    <property type="molecule type" value="Genomic_DNA"/>
</dbReference>
<reference evidence="1 2" key="1">
    <citation type="submission" date="2019-08" db="EMBL/GenBank/DDBJ databases">
        <title>Deep-cultivation of Planctomycetes and their phenomic and genomic characterization uncovers novel biology.</title>
        <authorList>
            <person name="Wiegand S."/>
            <person name="Jogler M."/>
            <person name="Boedeker C."/>
            <person name="Pinto D."/>
            <person name="Vollmers J."/>
            <person name="Rivas-Marin E."/>
            <person name="Kohn T."/>
            <person name="Peeters S.H."/>
            <person name="Heuer A."/>
            <person name="Rast P."/>
            <person name="Oberbeckmann S."/>
            <person name="Bunk B."/>
            <person name="Jeske O."/>
            <person name="Meyerdierks A."/>
            <person name="Storesund J.E."/>
            <person name="Kallscheuer N."/>
            <person name="Luecker S."/>
            <person name="Lage O.M."/>
            <person name="Pohl T."/>
            <person name="Merkel B.J."/>
            <person name="Hornburger P."/>
            <person name="Mueller R.-W."/>
            <person name="Bruemmer F."/>
            <person name="Labrenz M."/>
            <person name="Spormann A.M."/>
            <person name="Op Den Camp H."/>
            <person name="Overmann J."/>
            <person name="Amann R."/>
            <person name="Jetten M.S.M."/>
            <person name="Mascher T."/>
            <person name="Medema M.H."/>
            <person name="Devos D.P."/>
            <person name="Kaster A.-K."/>
            <person name="Ovreas L."/>
            <person name="Rohde M."/>
            <person name="Galperin M.Y."/>
            <person name="Jogler C."/>
        </authorList>
    </citation>
    <scope>NUCLEOTIDE SEQUENCE [LARGE SCALE GENOMIC DNA]</scope>
    <source>
        <strain evidence="1 2">LF1</strain>
    </source>
</reference>
<name>A0A5B1CAA2_9BACT</name>
<evidence type="ECO:0008006" key="3">
    <source>
        <dbReference type="Google" id="ProtNLM"/>
    </source>
</evidence>